<proteinExistence type="predicted"/>
<accession>A0A1B1BL27</accession>
<gene>
    <name evidence="2" type="ORF">PA27867_2365</name>
</gene>
<feature type="transmembrane region" description="Helical" evidence="1">
    <location>
        <begin position="109"/>
        <end position="130"/>
    </location>
</feature>
<feature type="transmembrane region" description="Helical" evidence="1">
    <location>
        <begin position="319"/>
        <end position="338"/>
    </location>
</feature>
<evidence type="ECO:0000313" key="2">
    <source>
        <dbReference type="EMBL" id="ANP73315.1"/>
    </source>
</evidence>
<feature type="transmembrane region" description="Helical" evidence="1">
    <location>
        <begin position="24"/>
        <end position="48"/>
    </location>
</feature>
<feature type="transmembrane region" description="Helical" evidence="1">
    <location>
        <begin position="170"/>
        <end position="194"/>
    </location>
</feature>
<dbReference type="EMBL" id="CP016282">
    <property type="protein sequence ID" value="ANP73315.1"/>
    <property type="molecule type" value="Genomic_DNA"/>
</dbReference>
<feature type="transmembrane region" description="Helical" evidence="1">
    <location>
        <begin position="136"/>
        <end position="158"/>
    </location>
</feature>
<keyword evidence="1" id="KW-0812">Transmembrane</keyword>
<dbReference type="PATRIC" id="fig|670052.7.peg.2431"/>
<dbReference type="AlphaFoldDB" id="A0A1B1BL27"/>
<dbReference type="STRING" id="670052.PA27867_2365"/>
<feature type="transmembrane region" description="Helical" evidence="1">
    <location>
        <begin position="54"/>
        <end position="77"/>
    </location>
</feature>
<evidence type="ECO:0000313" key="3">
    <source>
        <dbReference type="Proteomes" id="UP000092582"/>
    </source>
</evidence>
<name>A0A1B1BL27_9MICO</name>
<keyword evidence="3" id="KW-1185">Reference proteome</keyword>
<evidence type="ECO:0008006" key="4">
    <source>
        <dbReference type="Google" id="ProtNLM"/>
    </source>
</evidence>
<sequence length="355" mass="37268">MSAEYLSGVWLIVTLELRQRVRGVAWYVLLGVFVVLVGLVTLLVWLAAGTWQAGGSLVFSAVVFFVLLLATLVSPALSGNAINGDREAGTLATTQVTLIGTGQLILGKFLAAWITALAFLAAAVPFLAAAVLLGEVAVSTIVVSMLVLAVELGVIAAIGVGLSGILTRPLFSIVVTYLMVAVLSLGTLISFALLGTATQSTLTSVDRTVLSSTYDDETGTDTDIVCSPPTTNTYQVPRFDYYWWILAANPYVVVADAAPGEFGAGGEPVDLFGSIAVGVRSAQAAPDLSTENNYCTTGGYVDQEYVTAQETYDGALPSWFVGLGIHLLLGAGALLWAWRRTNTPARRLPTGSRIA</sequence>
<protein>
    <recommendedName>
        <fullName evidence="4">ABC transporter permease</fullName>
    </recommendedName>
</protein>
<dbReference type="OrthoDB" id="149032at2"/>
<keyword evidence="1" id="KW-1133">Transmembrane helix</keyword>
<keyword evidence="1" id="KW-0472">Membrane</keyword>
<evidence type="ECO:0000256" key="1">
    <source>
        <dbReference type="SAM" id="Phobius"/>
    </source>
</evidence>
<dbReference type="Proteomes" id="UP000092582">
    <property type="component" value="Chromosome 1"/>
</dbReference>
<dbReference type="KEGG" id="cart:PA27867_2365"/>
<dbReference type="RefSeq" id="WP_066596611.1">
    <property type="nucleotide sequence ID" value="NZ_CP016282.1"/>
</dbReference>
<reference evidence="2 3" key="1">
    <citation type="submission" date="2016-06" db="EMBL/GenBank/DDBJ databases">
        <title>Genome sequencing of Cryobacterium arcticum PAMC 27867.</title>
        <authorList>
            <person name="Lee J."/>
            <person name="Kim O.-S."/>
        </authorList>
    </citation>
    <scope>NUCLEOTIDE SEQUENCE [LARGE SCALE GENOMIC DNA]</scope>
    <source>
        <strain evidence="2 3">PAMC 27867</strain>
    </source>
</reference>
<organism evidence="2 3">
    <name type="scientific">Cryobacterium arcticum</name>
    <dbReference type="NCBI Taxonomy" id="670052"/>
    <lineage>
        <taxon>Bacteria</taxon>
        <taxon>Bacillati</taxon>
        <taxon>Actinomycetota</taxon>
        <taxon>Actinomycetes</taxon>
        <taxon>Micrococcales</taxon>
        <taxon>Microbacteriaceae</taxon>
        <taxon>Cryobacterium</taxon>
    </lineage>
</organism>